<sequence length="85" mass="9217">MTPLQRFLLQVWPDLSFLIIVPKSIVNVSGVVDSIAKELLPQGLDEVFPVLAVANCNCVPRSLSLHCFGDSKIPALRSDAKSLQG</sequence>
<dbReference type="Proteomes" id="UP000735302">
    <property type="component" value="Unassembled WGS sequence"/>
</dbReference>
<comment type="caution">
    <text evidence="1">The sequence shown here is derived from an EMBL/GenBank/DDBJ whole genome shotgun (WGS) entry which is preliminary data.</text>
</comment>
<proteinExistence type="predicted"/>
<evidence type="ECO:0000313" key="2">
    <source>
        <dbReference type="Proteomes" id="UP000735302"/>
    </source>
</evidence>
<gene>
    <name evidence="1" type="ORF">PoB_002607400</name>
</gene>
<dbReference type="EMBL" id="BLXT01003003">
    <property type="protein sequence ID" value="GFN99568.1"/>
    <property type="molecule type" value="Genomic_DNA"/>
</dbReference>
<reference evidence="1 2" key="1">
    <citation type="journal article" date="2021" name="Elife">
        <title>Chloroplast acquisition without the gene transfer in kleptoplastic sea slugs, Plakobranchus ocellatus.</title>
        <authorList>
            <person name="Maeda T."/>
            <person name="Takahashi S."/>
            <person name="Yoshida T."/>
            <person name="Shimamura S."/>
            <person name="Takaki Y."/>
            <person name="Nagai Y."/>
            <person name="Toyoda A."/>
            <person name="Suzuki Y."/>
            <person name="Arimoto A."/>
            <person name="Ishii H."/>
            <person name="Satoh N."/>
            <person name="Nishiyama T."/>
            <person name="Hasebe M."/>
            <person name="Maruyama T."/>
            <person name="Minagawa J."/>
            <person name="Obokata J."/>
            <person name="Shigenobu S."/>
        </authorList>
    </citation>
    <scope>NUCLEOTIDE SEQUENCE [LARGE SCALE GENOMIC DNA]</scope>
</reference>
<name>A0AAV3ZW90_9GAST</name>
<organism evidence="1 2">
    <name type="scientific">Plakobranchus ocellatus</name>
    <dbReference type="NCBI Taxonomy" id="259542"/>
    <lineage>
        <taxon>Eukaryota</taxon>
        <taxon>Metazoa</taxon>
        <taxon>Spiralia</taxon>
        <taxon>Lophotrochozoa</taxon>
        <taxon>Mollusca</taxon>
        <taxon>Gastropoda</taxon>
        <taxon>Heterobranchia</taxon>
        <taxon>Euthyneura</taxon>
        <taxon>Panpulmonata</taxon>
        <taxon>Sacoglossa</taxon>
        <taxon>Placobranchoidea</taxon>
        <taxon>Plakobranchidae</taxon>
        <taxon>Plakobranchus</taxon>
    </lineage>
</organism>
<keyword evidence="2" id="KW-1185">Reference proteome</keyword>
<accession>A0AAV3ZW90</accession>
<protein>
    <submittedName>
        <fullName evidence="1">Uncharacterized protein</fullName>
    </submittedName>
</protein>
<evidence type="ECO:0000313" key="1">
    <source>
        <dbReference type="EMBL" id="GFN99568.1"/>
    </source>
</evidence>
<dbReference type="AlphaFoldDB" id="A0AAV3ZW90"/>